<proteinExistence type="predicted"/>
<comment type="caution">
    <text evidence="2">The sequence shown here is derived from an EMBL/GenBank/DDBJ whole genome shotgun (WGS) entry which is preliminary data.</text>
</comment>
<gene>
    <name evidence="2" type="ORF">AU255_01820</name>
</gene>
<sequence>MCTSNANRALINLNSTMQIAEIFILRVIPLTMLVMIVTGCQSTPIYQALFNREEVIASAKSKMKLMVDNRTNGYNEPVSLCKSNGLDYLTDDGRKEPFNIVYPISDCKSYAQSLISKANEEDLAAKLKMEAEKNEKQREEDQRRAEEAKIKKAEIAAEEAERKRQHKVLTTKLKSGKVAPKNWRQAIIAFSANDGAFLASAPKIRPDGKIYSTQGTIALGNKDDTFIAKWFPTDAQFLVMRRLGARSRSNLEPRYYKVKVPKLLRKEYYEKAKLGGMFVFVGKYVSNEDYATTNGQNKSMPVFEATYLQFI</sequence>
<dbReference type="RefSeq" id="WP_080521293.1">
    <property type="nucleotide sequence ID" value="NZ_LPUF01000001.1"/>
</dbReference>
<evidence type="ECO:0000313" key="3">
    <source>
        <dbReference type="Proteomes" id="UP000191980"/>
    </source>
</evidence>
<evidence type="ECO:0000256" key="1">
    <source>
        <dbReference type="SAM" id="Coils"/>
    </source>
</evidence>
<accession>A0A1V8M537</accession>
<keyword evidence="3" id="KW-1185">Reference proteome</keyword>
<name>A0A1V8M537_9GAMM</name>
<evidence type="ECO:0000313" key="2">
    <source>
        <dbReference type="EMBL" id="OQK16669.1"/>
    </source>
</evidence>
<keyword evidence="1" id="KW-0175">Coiled coil</keyword>
<protein>
    <submittedName>
        <fullName evidence="2">Uncharacterized protein</fullName>
    </submittedName>
</protein>
<dbReference type="STRING" id="1420851.AU255_01820"/>
<dbReference type="EMBL" id="LPUF01000001">
    <property type="protein sequence ID" value="OQK16669.1"/>
    <property type="molecule type" value="Genomic_DNA"/>
</dbReference>
<reference evidence="2 3" key="1">
    <citation type="submission" date="2015-12" db="EMBL/GenBank/DDBJ databases">
        <authorList>
            <person name="Shamseldin A."/>
            <person name="Moawad H."/>
            <person name="Abd El-Rahim W.M."/>
            <person name="Sadowsky M.J."/>
        </authorList>
    </citation>
    <scope>NUCLEOTIDE SEQUENCE [LARGE SCALE GENOMIC DNA]</scope>
    <source>
        <strain evidence="2 3">WF1</strain>
    </source>
</reference>
<dbReference type="Proteomes" id="UP000191980">
    <property type="component" value="Unassembled WGS sequence"/>
</dbReference>
<dbReference type="AlphaFoldDB" id="A0A1V8M537"/>
<organism evidence="2 3">
    <name type="scientific">Methyloprofundus sedimenti</name>
    <dbReference type="NCBI Taxonomy" id="1420851"/>
    <lineage>
        <taxon>Bacteria</taxon>
        <taxon>Pseudomonadati</taxon>
        <taxon>Pseudomonadota</taxon>
        <taxon>Gammaproteobacteria</taxon>
        <taxon>Methylococcales</taxon>
        <taxon>Methylococcaceae</taxon>
        <taxon>Methyloprofundus</taxon>
    </lineage>
</organism>
<feature type="coiled-coil region" evidence="1">
    <location>
        <begin position="117"/>
        <end position="163"/>
    </location>
</feature>